<dbReference type="NCBIfam" id="TIGR04183">
    <property type="entry name" value="Por_Secre_tail"/>
    <property type="match status" value="1"/>
</dbReference>
<dbReference type="Pfam" id="PF18962">
    <property type="entry name" value="Por_Secre_tail"/>
    <property type="match status" value="1"/>
</dbReference>
<sequence length="347" mass="37276">MYNISLPSRIAFLFLFLLGFAAHPSAAQTQYGAAVTSKSGLIDTPDDAADGDLTTKAILKPTLLLTSPMLRVKFKSLAAAGKPAGVYLKTDNVLALALLGTASIRTFMGTQELERFNIASDVLSLALQNTDVKNLTFTPTKAFDQIQVDYISLAALGKDIEFYEAYTSVTPLPVTLLTFQAKATSTGAALTWDTASELNADYFVVERADDSPDTFRALGQVQSAGTSTQARHYQFVDATPARLSYYRLRQVDQDGTATYGPVVVLATEPQSAALAAYPSPATETLTVTGPAGAHFVVLDQLGRQVQHVDMVLNQQQIDVRNLPAGSYFLQDAATGKSTRFIKATGDR</sequence>
<accession>A0A7K1TBM2</accession>
<organism evidence="3 4">
    <name type="scientific">Hymenobacter ginkgonis</name>
    <dbReference type="NCBI Taxonomy" id="2682976"/>
    <lineage>
        <taxon>Bacteria</taxon>
        <taxon>Pseudomonadati</taxon>
        <taxon>Bacteroidota</taxon>
        <taxon>Cytophagia</taxon>
        <taxon>Cytophagales</taxon>
        <taxon>Hymenobacteraceae</taxon>
        <taxon>Hymenobacter</taxon>
    </lineage>
</organism>
<dbReference type="Proteomes" id="UP000441336">
    <property type="component" value="Unassembled WGS sequence"/>
</dbReference>
<feature type="signal peptide" evidence="1">
    <location>
        <begin position="1"/>
        <end position="26"/>
    </location>
</feature>
<evidence type="ECO:0000313" key="3">
    <source>
        <dbReference type="EMBL" id="MVN75807.1"/>
    </source>
</evidence>
<dbReference type="RefSeq" id="WP_157562571.1">
    <property type="nucleotide sequence ID" value="NZ_WQKZ01000001.1"/>
</dbReference>
<evidence type="ECO:0000256" key="1">
    <source>
        <dbReference type="SAM" id="SignalP"/>
    </source>
</evidence>
<dbReference type="InterPro" id="IPR026444">
    <property type="entry name" value="Secre_tail"/>
</dbReference>
<evidence type="ECO:0000259" key="2">
    <source>
        <dbReference type="Pfam" id="PF18962"/>
    </source>
</evidence>
<protein>
    <submittedName>
        <fullName evidence="3">T9SS type A sorting domain-containing protein</fullName>
    </submittedName>
</protein>
<evidence type="ECO:0000313" key="4">
    <source>
        <dbReference type="Proteomes" id="UP000441336"/>
    </source>
</evidence>
<name>A0A7K1TBM2_9BACT</name>
<feature type="domain" description="Secretion system C-terminal sorting" evidence="2">
    <location>
        <begin position="277"/>
        <end position="335"/>
    </location>
</feature>
<comment type="caution">
    <text evidence="3">The sequence shown here is derived from an EMBL/GenBank/DDBJ whole genome shotgun (WGS) entry which is preliminary data.</text>
</comment>
<keyword evidence="4" id="KW-1185">Reference proteome</keyword>
<gene>
    <name evidence="3" type="ORF">GO988_05655</name>
</gene>
<dbReference type="Gene3D" id="2.60.40.10">
    <property type="entry name" value="Immunoglobulins"/>
    <property type="match status" value="1"/>
</dbReference>
<proteinExistence type="predicted"/>
<dbReference type="InterPro" id="IPR013783">
    <property type="entry name" value="Ig-like_fold"/>
</dbReference>
<feature type="chain" id="PRO_5029660945" evidence="1">
    <location>
        <begin position="27"/>
        <end position="347"/>
    </location>
</feature>
<keyword evidence="1" id="KW-0732">Signal</keyword>
<dbReference type="AlphaFoldDB" id="A0A7K1TBM2"/>
<reference evidence="3 4" key="1">
    <citation type="submission" date="2019-12" db="EMBL/GenBank/DDBJ databases">
        <title>Hymenobacter sp. HMF4947 Genome sequencing and assembly.</title>
        <authorList>
            <person name="Kang H."/>
            <person name="Cha I."/>
            <person name="Kim H."/>
            <person name="Joh K."/>
        </authorList>
    </citation>
    <scope>NUCLEOTIDE SEQUENCE [LARGE SCALE GENOMIC DNA]</scope>
    <source>
        <strain evidence="3 4">HMF4947</strain>
    </source>
</reference>
<dbReference type="EMBL" id="WQKZ01000001">
    <property type="protein sequence ID" value="MVN75807.1"/>
    <property type="molecule type" value="Genomic_DNA"/>
</dbReference>